<dbReference type="AlphaFoldDB" id="A0A2P8D4P5"/>
<feature type="domain" description="DUF2007" evidence="1">
    <location>
        <begin position="5"/>
        <end position="69"/>
    </location>
</feature>
<dbReference type="Gene3D" id="3.30.70.790">
    <property type="entry name" value="UreE, C-terminal domain"/>
    <property type="match status" value="1"/>
</dbReference>
<gene>
    <name evidence="2" type="ORF">B0I18_104281</name>
</gene>
<proteinExistence type="predicted"/>
<dbReference type="InterPro" id="IPR011322">
    <property type="entry name" value="N-reg_PII-like_a/b"/>
</dbReference>
<evidence type="ECO:0000259" key="1">
    <source>
        <dbReference type="Pfam" id="PF09413"/>
    </source>
</evidence>
<dbReference type="RefSeq" id="WP_106523246.1">
    <property type="nucleotide sequence ID" value="NZ_PYGD01000004.1"/>
</dbReference>
<dbReference type="OrthoDB" id="8480302at2"/>
<comment type="caution">
    <text evidence="2">The sequence shown here is derived from an EMBL/GenBank/DDBJ whole genome shotgun (WGS) entry which is preliminary data.</text>
</comment>
<reference evidence="2 3" key="1">
    <citation type="submission" date="2018-03" db="EMBL/GenBank/DDBJ databases">
        <title>Genomic Encyclopedia of Type Strains, Phase III (KMG-III): the genomes of soil and plant-associated and newly described type strains.</title>
        <authorList>
            <person name="Whitman W."/>
        </authorList>
    </citation>
    <scope>NUCLEOTIDE SEQUENCE [LARGE SCALE GENOMIC DNA]</scope>
    <source>
        <strain evidence="2 3">CGMCC 1.12700</strain>
    </source>
</reference>
<dbReference type="InterPro" id="IPR018551">
    <property type="entry name" value="DUF2007"/>
</dbReference>
<dbReference type="EMBL" id="PYGD01000004">
    <property type="protein sequence ID" value="PSK92183.1"/>
    <property type="molecule type" value="Genomic_DNA"/>
</dbReference>
<evidence type="ECO:0000313" key="3">
    <source>
        <dbReference type="Proteomes" id="UP000240572"/>
    </source>
</evidence>
<sequence>MAELVTLRSFDNYITANIVKARLEAEGIVCVLQDEHTVSMQWVWSQAIGGIKLQVAEQDEGRALHILETTEEEVRLERETPGFWDEDTEQLDPSNKLCIHCGSKNTRRVDFKKGPTFLSWLLLGFPLLFRSDKWHCFHCGEEF</sequence>
<dbReference type="Pfam" id="PF09413">
    <property type="entry name" value="DUF2007"/>
    <property type="match status" value="1"/>
</dbReference>
<accession>A0A2P8D4P5</accession>
<name>A0A2P8D4P5_9BACT</name>
<keyword evidence="3" id="KW-1185">Reference proteome</keyword>
<organism evidence="2 3">
    <name type="scientific">Taibaiella chishuiensis</name>
    <dbReference type="NCBI Taxonomy" id="1434707"/>
    <lineage>
        <taxon>Bacteria</taxon>
        <taxon>Pseudomonadati</taxon>
        <taxon>Bacteroidota</taxon>
        <taxon>Chitinophagia</taxon>
        <taxon>Chitinophagales</taxon>
        <taxon>Chitinophagaceae</taxon>
        <taxon>Taibaiella</taxon>
    </lineage>
</organism>
<dbReference type="SUPFAM" id="SSF54913">
    <property type="entry name" value="GlnB-like"/>
    <property type="match status" value="1"/>
</dbReference>
<evidence type="ECO:0000313" key="2">
    <source>
        <dbReference type="EMBL" id="PSK92183.1"/>
    </source>
</evidence>
<dbReference type="Proteomes" id="UP000240572">
    <property type="component" value="Unassembled WGS sequence"/>
</dbReference>
<protein>
    <submittedName>
        <fullName evidence="2">Putative signal transducing protein</fullName>
    </submittedName>
</protein>